<gene>
    <name evidence="10" type="ORF">FQN60_005193</name>
    <name evidence="9" type="ORF">FQN60_013150</name>
</gene>
<dbReference type="GO" id="GO:0035556">
    <property type="term" value="P:intracellular signal transduction"/>
    <property type="evidence" value="ECO:0007669"/>
    <property type="project" value="InterPro"/>
</dbReference>
<feature type="region of interest" description="Disordered" evidence="7">
    <location>
        <begin position="459"/>
        <end position="483"/>
    </location>
</feature>
<reference evidence="10 11" key="1">
    <citation type="submission" date="2019-08" db="EMBL/GenBank/DDBJ databases">
        <title>A chromosome-level genome assembly, high-density linkage maps, and genome scans reveal the genomic architecture of hybrid incompatibilities underlying speciation via character displacement in darters (Percidae: Etheostominae).</title>
        <authorList>
            <person name="Moran R.L."/>
            <person name="Catchen J.M."/>
            <person name="Fuller R.C."/>
        </authorList>
    </citation>
    <scope>NUCLEOTIDE SEQUENCE [LARGE SCALE GENOMIC DNA]</scope>
    <source>
        <strain evidence="10">EspeVRDwgs_2016</strain>
        <tissue evidence="10">Muscle</tissue>
    </source>
</reference>
<comment type="pathway">
    <text evidence="1">Protein modification; protein ubiquitination.</text>
</comment>
<evidence type="ECO:0000256" key="1">
    <source>
        <dbReference type="ARBA" id="ARBA00004906"/>
    </source>
</evidence>
<dbReference type="InterPro" id="IPR020472">
    <property type="entry name" value="WD40_PAC1"/>
</dbReference>
<dbReference type="Pfam" id="PF00400">
    <property type="entry name" value="WD40"/>
    <property type="match status" value="5"/>
</dbReference>
<dbReference type="InterPro" id="IPR036322">
    <property type="entry name" value="WD40_repeat_dom_sf"/>
</dbReference>
<accession>A0A5J5DMF7</accession>
<dbReference type="PROSITE" id="PS00678">
    <property type="entry name" value="WD_REPEATS_1"/>
    <property type="match status" value="1"/>
</dbReference>
<dbReference type="SUPFAM" id="SSF50978">
    <property type="entry name" value="WD40 repeat-like"/>
    <property type="match status" value="1"/>
</dbReference>
<keyword evidence="2 6" id="KW-0853">WD repeat</keyword>
<dbReference type="InterPro" id="IPR051983">
    <property type="entry name" value="WSB_SOCS-box_domain"/>
</dbReference>
<dbReference type="PANTHER" id="PTHR15622:SF12">
    <property type="entry name" value="WD REPEAT AND SOCS BOX-CONTAINING PROTEIN 1"/>
    <property type="match status" value="1"/>
</dbReference>
<dbReference type="SMART" id="SM00969">
    <property type="entry name" value="SOCS_box"/>
    <property type="match status" value="1"/>
</dbReference>
<keyword evidence="11" id="KW-1185">Reference proteome</keyword>
<evidence type="ECO:0000313" key="11">
    <source>
        <dbReference type="Proteomes" id="UP000327493"/>
    </source>
</evidence>
<dbReference type="PANTHER" id="PTHR15622">
    <property type="entry name" value="WD40 REPEAT PROTEIN"/>
    <property type="match status" value="1"/>
</dbReference>
<evidence type="ECO:0000256" key="4">
    <source>
        <dbReference type="ARBA" id="ARBA00022786"/>
    </source>
</evidence>
<dbReference type="InterPro" id="IPR001496">
    <property type="entry name" value="SOCS_box"/>
</dbReference>
<dbReference type="Pfam" id="PF07525">
    <property type="entry name" value="SOCS_box"/>
    <property type="match status" value="1"/>
</dbReference>
<feature type="domain" description="SOCS box" evidence="8">
    <location>
        <begin position="406"/>
        <end position="443"/>
    </location>
</feature>
<name>A0A5J5DMF7_9PERO</name>
<dbReference type="Proteomes" id="UP000327493">
    <property type="component" value="Chromosome 9"/>
</dbReference>
<comment type="caution">
    <text evidence="10">The sequence shown here is derived from an EMBL/GenBank/DDBJ whole genome shotgun (WGS) entry which is preliminary data.</text>
</comment>
<dbReference type="CDD" id="cd00200">
    <property type="entry name" value="WD40"/>
    <property type="match status" value="1"/>
</dbReference>
<dbReference type="Gene3D" id="2.130.10.10">
    <property type="entry name" value="YVTN repeat-like/Quinoprotein amine dehydrogenase"/>
    <property type="match status" value="3"/>
</dbReference>
<keyword evidence="4" id="KW-0833">Ubl conjugation pathway</keyword>
<protein>
    <recommendedName>
        <fullName evidence="5">WD repeat and SOCS box-containing protein 1</fullName>
    </recommendedName>
</protein>
<dbReference type="PROSITE" id="PS50082">
    <property type="entry name" value="WD_REPEATS_2"/>
    <property type="match status" value="4"/>
</dbReference>
<evidence type="ECO:0000259" key="8">
    <source>
        <dbReference type="PROSITE" id="PS50225"/>
    </source>
</evidence>
<dbReference type="InterPro" id="IPR019775">
    <property type="entry name" value="WD40_repeat_CS"/>
</dbReference>
<feature type="repeat" description="WD" evidence="6">
    <location>
        <begin position="334"/>
        <end position="368"/>
    </location>
</feature>
<dbReference type="PRINTS" id="PR00320">
    <property type="entry name" value="GPROTEINBRPT"/>
</dbReference>
<evidence type="ECO:0000256" key="5">
    <source>
        <dbReference type="ARBA" id="ARBA00040055"/>
    </source>
</evidence>
<evidence type="ECO:0000313" key="10">
    <source>
        <dbReference type="EMBL" id="KAA8594359.1"/>
    </source>
</evidence>
<evidence type="ECO:0000256" key="3">
    <source>
        <dbReference type="ARBA" id="ARBA00022737"/>
    </source>
</evidence>
<dbReference type="UniPathway" id="UPA00143"/>
<dbReference type="InterPro" id="IPR015943">
    <property type="entry name" value="WD40/YVTN_repeat-like_dom_sf"/>
</dbReference>
<feature type="repeat" description="WD" evidence="6">
    <location>
        <begin position="141"/>
        <end position="170"/>
    </location>
</feature>
<proteinExistence type="predicted"/>
<sequence>MASFPDSINENDIGKAKFIGELRVPVAPFDQKSGRETWTVAFAPNGSYFAWSQGHRIVRLIPLTKCLKSFSVGKAGESTNASSLGCLSGQNSFGGQVIPAADEPREHTIDCGDTVWGLAFGSSVPEKQSRCVNIEWHRFRFGQDQLLLATGLNNGRIKIWDVYTGKLLLNLMDHTDVVRDLTFAPDGSLVLVSASRDKTLRVWDLKDDGNMVKVLRGHQNWVYCSAFSPDSSILCSVGAGKAYLSLFVGFCRSCEPIVFLWNMDKYTVMGKLEGHHNDVVSCEFSPDGALLATASYDTRVIVWDHQKGTILLELGHLFPPPSPIFAGGANDRWVRSVSFCPDGRHIASITDDRLVRFWSIEERAPQAIASLPNGLCCAFSAEGSVLAAGTRDGAVHFWESPRSIGSLQHMSRMSLRRVMSTQQVEALAIPTPLRDYLTYKNVTVSWLFGRDAVLTGLTGAGQGPSPEGFRGPSARASVRTQRNRKQVQLTADGGDLGYCTAHGGLDPPLHWFKDMPGYVS</sequence>
<dbReference type="InterPro" id="IPR001680">
    <property type="entry name" value="WD40_rpt"/>
</dbReference>
<keyword evidence="3" id="KW-0677">Repeat</keyword>
<dbReference type="Gene3D" id="1.10.750.20">
    <property type="entry name" value="SOCS box"/>
    <property type="match status" value="1"/>
</dbReference>
<dbReference type="Proteomes" id="UP000327493">
    <property type="component" value="Chromosome 3"/>
</dbReference>
<dbReference type="GO" id="GO:0000209">
    <property type="term" value="P:protein polyubiquitination"/>
    <property type="evidence" value="ECO:0007669"/>
    <property type="project" value="TreeGrafter"/>
</dbReference>
<evidence type="ECO:0000313" key="9">
    <source>
        <dbReference type="EMBL" id="KAA8589785.1"/>
    </source>
</evidence>
<dbReference type="AlphaFoldDB" id="A0A5J5DMF7"/>
<evidence type="ECO:0000256" key="2">
    <source>
        <dbReference type="ARBA" id="ARBA00022574"/>
    </source>
</evidence>
<dbReference type="EMBL" id="VOFY01000003">
    <property type="protein sequence ID" value="KAA8594359.1"/>
    <property type="molecule type" value="Genomic_DNA"/>
</dbReference>
<dbReference type="SUPFAM" id="SSF158235">
    <property type="entry name" value="SOCS box-like"/>
    <property type="match status" value="1"/>
</dbReference>
<dbReference type="PROSITE" id="PS50294">
    <property type="entry name" value="WD_REPEATS_REGION"/>
    <property type="match status" value="2"/>
</dbReference>
<evidence type="ECO:0000256" key="6">
    <source>
        <dbReference type="PROSITE-ProRule" id="PRU00221"/>
    </source>
</evidence>
<evidence type="ECO:0000256" key="7">
    <source>
        <dbReference type="SAM" id="MobiDB-lite"/>
    </source>
</evidence>
<dbReference type="SMART" id="SM00320">
    <property type="entry name" value="WD40"/>
    <property type="match status" value="6"/>
</dbReference>
<dbReference type="InterPro" id="IPR036036">
    <property type="entry name" value="SOCS_box-like_dom_sf"/>
</dbReference>
<dbReference type="EMBL" id="VOFY01000009">
    <property type="protein sequence ID" value="KAA8589785.1"/>
    <property type="molecule type" value="Genomic_DNA"/>
</dbReference>
<dbReference type="PROSITE" id="PS50225">
    <property type="entry name" value="SOCS"/>
    <property type="match status" value="1"/>
</dbReference>
<dbReference type="SMART" id="SM00253">
    <property type="entry name" value="SOCS"/>
    <property type="match status" value="1"/>
</dbReference>
<feature type="repeat" description="WD" evidence="6">
    <location>
        <begin position="272"/>
        <end position="313"/>
    </location>
</feature>
<organism evidence="10 11">
    <name type="scientific">Etheostoma spectabile</name>
    <name type="common">orangethroat darter</name>
    <dbReference type="NCBI Taxonomy" id="54343"/>
    <lineage>
        <taxon>Eukaryota</taxon>
        <taxon>Metazoa</taxon>
        <taxon>Chordata</taxon>
        <taxon>Craniata</taxon>
        <taxon>Vertebrata</taxon>
        <taxon>Euteleostomi</taxon>
        <taxon>Actinopterygii</taxon>
        <taxon>Neopterygii</taxon>
        <taxon>Teleostei</taxon>
        <taxon>Neoteleostei</taxon>
        <taxon>Acanthomorphata</taxon>
        <taxon>Eupercaria</taxon>
        <taxon>Perciformes</taxon>
        <taxon>Percoidei</taxon>
        <taxon>Percidae</taxon>
        <taxon>Etheostomatinae</taxon>
        <taxon>Etheostoma</taxon>
    </lineage>
</organism>
<feature type="repeat" description="WD" evidence="6">
    <location>
        <begin position="171"/>
        <end position="213"/>
    </location>
</feature>